<proteinExistence type="predicted"/>
<dbReference type="GO" id="GO:0008173">
    <property type="term" value="F:RNA methyltransferase activity"/>
    <property type="evidence" value="ECO:0007669"/>
    <property type="project" value="InterPro"/>
</dbReference>
<keyword evidence="6" id="KW-0694">RNA-binding</keyword>
<protein>
    <recommendedName>
        <fullName evidence="7">tRNA/rRNA methyltransferase SpoU type domain-containing protein</fullName>
    </recommendedName>
</protein>
<keyword evidence="2" id="KW-0489">Methyltransferase</keyword>
<reference evidence="8 9" key="1">
    <citation type="journal article" date="2016" name="Nat. Commun.">
        <title>Thousands of microbial genomes shed light on interconnected biogeochemical processes in an aquifer system.</title>
        <authorList>
            <person name="Anantharaman K."/>
            <person name="Brown C.T."/>
            <person name="Hug L.A."/>
            <person name="Sharon I."/>
            <person name="Castelle C.J."/>
            <person name="Probst A.J."/>
            <person name="Thomas B.C."/>
            <person name="Singh A."/>
            <person name="Wilkins M.J."/>
            <person name="Karaoz U."/>
            <person name="Brodie E.L."/>
            <person name="Williams K.H."/>
            <person name="Hubbard S.S."/>
            <person name="Banfield J.F."/>
        </authorList>
    </citation>
    <scope>NUCLEOTIDE SEQUENCE [LARGE SCALE GENOMIC DNA]</scope>
</reference>
<evidence type="ECO:0000256" key="2">
    <source>
        <dbReference type="ARBA" id="ARBA00022603"/>
    </source>
</evidence>
<dbReference type="AlphaFoldDB" id="A0A1F5SW89"/>
<dbReference type="Gene3D" id="3.40.1280.10">
    <property type="match status" value="1"/>
</dbReference>
<gene>
    <name evidence="8" type="ORF">A2478_00960</name>
</gene>
<evidence type="ECO:0000256" key="5">
    <source>
        <dbReference type="ARBA" id="ARBA00022694"/>
    </source>
</evidence>
<accession>A0A1F5SW89</accession>
<dbReference type="GO" id="GO:0002938">
    <property type="term" value="P:tRNA guanine ribose methylation"/>
    <property type="evidence" value="ECO:0007669"/>
    <property type="project" value="TreeGrafter"/>
</dbReference>
<keyword evidence="3" id="KW-0808">Transferase</keyword>
<evidence type="ECO:0000256" key="4">
    <source>
        <dbReference type="ARBA" id="ARBA00022691"/>
    </source>
</evidence>
<dbReference type="Proteomes" id="UP000179001">
    <property type="component" value="Unassembled WGS sequence"/>
</dbReference>
<evidence type="ECO:0000259" key="7">
    <source>
        <dbReference type="Pfam" id="PF00588"/>
    </source>
</evidence>
<evidence type="ECO:0000313" key="9">
    <source>
        <dbReference type="Proteomes" id="UP000179001"/>
    </source>
</evidence>
<keyword evidence="1" id="KW-0820">tRNA-binding</keyword>
<dbReference type="InterPro" id="IPR029026">
    <property type="entry name" value="tRNA_m1G_MTases_N"/>
</dbReference>
<feature type="domain" description="tRNA/rRNA methyltransferase SpoU type" evidence="7">
    <location>
        <begin position="26"/>
        <end position="171"/>
    </location>
</feature>
<evidence type="ECO:0000256" key="6">
    <source>
        <dbReference type="ARBA" id="ARBA00022884"/>
    </source>
</evidence>
<dbReference type="EMBL" id="MFGJ01000008">
    <property type="protein sequence ID" value="OGF30994.1"/>
    <property type="molecule type" value="Genomic_DNA"/>
</dbReference>
<dbReference type="GO" id="GO:0000049">
    <property type="term" value="F:tRNA binding"/>
    <property type="evidence" value="ECO:0007669"/>
    <property type="project" value="UniProtKB-KW"/>
</dbReference>
<dbReference type="PANTHER" id="PTHR43453">
    <property type="entry name" value="RRNA METHYLASE-LIKE"/>
    <property type="match status" value="1"/>
</dbReference>
<keyword evidence="4" id="KW-0949">S-adenosyl-L-methionine</keyword>
<dbReference type="InterPro" id="IPR029028">
    <property type="entry name" value="Alpha/beta_knot_MTases"/>
</dbReference>
<dbReference type="InterPro" id="IPR033671">
    <property type="entry name" value="TrmH"/>
</dbReference>
<comment type="caution">
    <text evidence="8">The sequence shown here is derived from an EMBL/GenBank/DDBJ whole genome shotgun (WGS) entry which is preliminary data.</text>
</comment>
<organism evidence="8 9">
    <name type="scientific">Candidatus Falkowbacteria bacterium RIFOXYC2_FULL_36_12</name>
    <dbReference type="NCBI Taxonomy" id="1798002"/>
    <lineage>
        <taxon>Bacteria</taxon>
        <taxon>Candidatus Falkowiibacteriota</taxon>
    </lineage>
</organism>
<evidence type="ECO:0000256" key="3">
    <source>
        <dbReference type="ARBA" id="ARBA00022679"/>
    </source>
</evidence>
<evidence type="ECO:0000256" key="1">
    <source>
        <dbReference type="ARBA" id="ARBA00022555"/>
    </source>
</evidence>
<keyword evidence="5" id="KW-0819">tRNA processing</keyword>
<dbReference type="Pfam" id="PF00588">
    <property type="entry name" value="SpoU_methylase"/>
    <property type="match status" value="1"/>
</dbReference>
<dbReference type="InterPro" id="IPR001537">
    <property type="entry name" value="SpoU_MeTrfase"/>
</dbReference>
<evidence type="ECO:0000313" key="8">
    <source>
        <dbReference type="EMBL" id="OGF30994.1"/>
    </source>
</evidence>
<dbReference type="PANTHER" id="PTHR43453:SF1">
    <property type="entry name" value="TRNA_RRNA METHYLTRANSFERASE SPOU TYPE DOMAIN-CONTAINING PROTEIN"/>
    <property type="match status" value="1"/>
</dbReference>
<dbReference type="SUPFAM" id="SSF75217">
    <property type="entry name" value="alpha/beta knot"/>
    <property type="match status" value="1"/>
</dbReference>
<sequence length="200" mass="23011">MEEIVMLTKERLKKLINVVRKRQKNIVLVLEDIHDPHNAGAIFRTAEAFGIQDVYLIFEKQESYNPRKIGKVSSASANKWLNFQKFDSTEKCLNELKKEKYVIMGTVLADDCESIYDQAFTKYDKIALLIGNEHAGLSEKAISMLDKKLIIPMRGMVQSLNVSVTTAIFIYEISRQRLLEGKKFLKDKKEQEALLKVLKI</sequence>
<dbReference type="STRING" id="1798002.A2478_00960"/>
<dbReference type="CDD" id="cd18092">
    <property type="entry name" value="SpoU-like_TrmH"/>
    <property type="match status" value="1"/>
</dbReference>
<name>A0A1F5SW89_9BACT</name>